<dbReference type="Proteomes" id="UP000319143">
    <property type="component" value="Unassembled WGS sequence"/>
</dbReference>
<dbReference type="InterPro" id="IPR014582">
    <property type="entry name" value="UCP033535_lipo"/>
</dbReference>
<reference evidence="1 2" key="1">
    <citation type="submission" date="2019-02" db="EMBL/GenBank/DDBJ databases">
        <title>Deep-cultivation of Planctomycetes and their phenomic and genomic characterization uncovers novel biology.</title>
        <authorList>
            <person name="Wiegand S."/>
            <person name="Jogler M."/>
            <person name="Boedeker C."/>
            <person name="Pinto D."/>
            <person name="Vollmers J."/>
            <person name="Rivas-Marin E."/>
            <person name="Kohn T."/>
            <person name="Peeters S.H."/>
            <person name="Heuer A."/>
            <person name="Rast P."/>
            <person name="Oberbeckmann S."/>
            <person name="Bunk B."/>
            <person name="Jeske O."/>
            <person name="Meyerdierks A."/>
            <person name="Storesund J.E."/>
            <person name="Kallscheuer N."/>
            <person name="Luecker S."/>
            <person name="Lage O.M."/>
            <person name="Pohl T."/>
            <person name="Merkel B.J."/>
            <person name="Hornburger P."/>
            <person name="Mueller R.-W."/>
            <person name="Bruemmer F."/>
            <person name="Labrenz M."/>
            <person name="Spormann A.M."/>
            <person name="Op Den Camp H."/>
            <person name="Overmann J."/>
            <person name="Amann R."/>
            <person name="Jetten M.S.M."/>
            <person name="Mascher T."/>
            <person name="Medema M.H."/>
            <person name="Devos D.P."/>
            <person name="Kaster A.-K."/>
            <person name="Ovreas L."/>
            <person name="Rohde M."/>
            <person name="Galperin M.Y."/>
            <person name="Jogler C."/>
        </authorList>
    </citation>
    <scope>NUCLEOTIDE SEQUENCE [LARGE SCALE GENOMIC DNA]</scope>
    <source>
        <strain evidence="1 2">Poly41</strain>
    </source>
</reference>
<keyword evidence="2" id="KW-1185">Reference proteome</keyword>
<dbReference type="InterPro" id="IPR036215">
    <property type="entry name" value="TM0957-like_sf"/>
</dbReference>
<dbReference type="EMBL" id="SJPV01000001">
    <property type="protein sequence ID" value="TWU41952.1"/>
    <property type="molecule type" value="Genomic_DNA"/>
</dbReference>
<dbReference type="OrthoDB" id="285290at2"/>
<evidence type="ECO:0000313" key="2">
    <source>
        <dbReference type="Proteomes" id="UP000319143"/>
    </source>
</evidence>
<sequence length="235" mass="25200">MSRTSMIKCGLSLMVVCLVCWFFPLFHIRPLDGRRAESRYLAATPRQSGSADPVAYVREFWDGPLKAGDVGTDIAQLWNAFDADATGARSQYGRQAGLGGAWYFCVRGQGNVQTVEKDRVVLTVTGSSRNVCLELGVVVDNTVREAIGVKASGFANSQDFNAVSSELNRRAEQRVIASNRAIMKEGVVVDFVGCAKIGGKSDLDPLCLIPIQLQARASEEGNAGLNKEAPAGATP</sequence>
<gene>
    <name evidence="1" type="ORF">Poly41_02480</name>
</gene>
<dbReference type="RefSeq" id="WP_146524099.1">
    <property type="nucleotide sequence ID" value="NZ_SJPV01000001.1"/>
</dbReference>
<dbReference type="SUPFAM" id="SSF141318">
    <property type="entry name" value="TM0957-like"/>
    <property type="match status" value="1"/>
</dbReference>
<dbReference type="Pfam" id="PF10054">
    <property type="entry name" value="DUF2291"/>
    <property type="match status" value="1"/>
</dbReference>
<dbReference type="Gene3D" id="1.10.10.1260">
    <property type="entry name" value="Envelope glycoprotein gp160, DUF2291, helical domain"/>
    <property type="match status" value="1"/>
</dbReference>
<comment type="caution">
    <text evidence="1">The sequence shown here is derived from an EMBL/GenBank/DDBJ whole genome shotgun (WGS) entry which is preliminary data.</text>
</comment>
<evidence type="ECO:0000313" key="1">
    <source>
        <dbReference type="EMBL" id="TWU41952.1"/>
    </source>
</evidence>
<accession>A0A5C6DZC3</accession>
<protein>
    <recommendedName>
        <fullName evidence="3">DUF2291 domain-containing protein</fullName>
    </recommendedName>
</protein>
<dbReference type="Gene3D" id="2.40.50.420">
    <property type="entry name" value="Envelope glycoprotein gp160, DUF2291, alpha/beta domain"/>
    <property type="match status" value="1"/>
</dbReference>
<name>A0A5C6DZC3_9BACT</name>
<dbReference type="AlphaFoldDB" id="A0A5C6DZC3"/>
<organism evidence="1 2">
    <name type="scientific">Novipirellula artificiosorum</name>
    <dbReference type="NCBI Taxonomy" id="2528016"/>
    <lineage>
        <taxon>Bacteria</taxon>
        <taxon>Pseudomonadati</taxon>
        <taxon>Planctomycetota</taxon>
        <taxon>Planctomycetia</taxon>
        <taxon>Pirellulales</taxon>
        <taxon>Pirellulaceae</taxon>
        <taxon>Novipirellula</taxon>
    </lineage>
</organism>
<evidence type="ECO:0008006" key="3">
    <source>
        <dbReference type="Google" id="ProtNLM"/>
    </source>
</evidence>
<proteinExistence type="predicted"/>